<dbReference type="GeneID" id="55967348"/>
<dbReference type="Pfam" id="PF00096">
    <property type="entry name" value="zf-C2H2"/>
    <property type="match status" value="2"/>
</dbReference>
<dbReference type="GO" id="GO:0000981">
    <property type="term" value="F:DNA-binding transcription factor activity, RNA polymerase II-specific"/>
    <property type="evidence" value="ECO:0007669"/>
    <property type="project" value="InterPro"/>
</dbReference>
<evidence type="ECO:0000313" key="10">
    <source>
        <dbReference type="EMBL" id="KAF4125872.1"/>
    </source>
</evidence>
<dbReference type="SUPFAM" id="SSF57667">
    <property type="entry name" value="beta-beta-alpha zinc fingers"/>
    <property type="match status" value="1"/>
</dbReference>
<evidence type="ECO:0000256" key="2">
    <source>
        <dbReference type="ARBA" id="ARBA00022723"/>
    </source>
</evidence>
<evidence type="ECO:0000256" key="8">
    <source>
        <dbReference type="SAM" id="MobiDB-lite"/>
    </source>
</evidence>
<feature type="compositionally biased region" description="Low complexity" evidence="8">
    <location>
        <begin position="134"/>
        <end position="155"/>
    </location>
</feature>
<feature type="compositionally biased region" description="Low complexity" evidence="8">
    <location>
        <begin position="1"/>
        <end position="20"/>
    </location>
</feature>
<feature type="region of interest" description="Disordered" evidence="8">
    <location>
        <begin position="1"/>
        <end position="35"/>
    </location>
</feature>
<dbReference type="AlphaFoldDB" id="A0A9P4Z1U1"/>
<accession>A0A9P4Z1U1</accession>
<dbReference type="RefSeq" id="XP_035324524.1">
    <property type="nucleotide sequence ID" value="XM_035463100.1"/>
</dbReference>
<evidence type="ECO:0000256" key="3">
    <source>
        <dbReference type="ARBA" id="ARBA00022737"/>
    </source>
</evidence>
<dbReference type="GO" id="GO:0000978">
    <property type="term" value="F:RNA polymerase II cis-regulatory region sequence-specific DNA binding"/>
    <property type="evidence" value="ECO:0007669"/>
    <property type="project" value="InterPro"/>
</dbReference>
<dbReference type="PROSITE" id="PS50157">
    <property type="entry name" value="ZINC_FINGER_C2H2_2"/>
    <property type="match status" value="2"/>
</dbReference>
<feature type="compositionally biased region" description="Basic and acidic residues" evidence="8">
    <location>
        <begin position="802"/>
        <end position="812"/>
    </location>
</feature>
<evidence type="ECO:0000256" key="4">
    <source>
        <dbReference type="ARBA" id="ARBA00022771"/>
    </source>
</evidence>
<dbReference type="EMBL" id="JAANYQ010000002">
    <property type="protein sequence ID" value="KAF4125872.1"/>
    <property type="molecule type" value="Genomic_DNA"/>
</dbReference>
<feature type="compositionally biased region" description="Polar residues" evidence="8">
    <location>
        <begin position="336"/>
        <end position="360"/>
    </location>
</feature>
<comment type="subcellular location">
    <subcellularLocation>
        <location evidence="1">Nucleus</location>
    </subcellularLocation>
</comment>
<comment type="caution">
    <text evidence="10">The sequence shown here is derived from an EMBL/GenBank/DDBJ whole genome shotgun (WGS) entry which is preliminary data.</text>
</comment>
<feature type="region of interest" description="Disordered" evidence="8">
    <location>
        <begin position="802"/>
        <end position="834"/>
    </location>
</feature>
<evidence type="ECO:0000256" key="6">
    <source>
        <dbReference type="ARBA" id="ARBA00023242"/>
    </source>
</evidence>
<keyword evidence="6" id="KW-0539">Nucleus</keyword>
<protein>
    <submittedName>
        <fullName evidence="10">Fungal specific transcription factor domain</fullName>
    </submittedName>
</protein>
<dbReference type="GO" id="GO:0008270">
    <property type="term" value="F:zinc ion binding"/>
    <property type="evidence" value="ECO:0007669"/>
    <property type="project" value="UniProtKB-KW"/>
</dbReference>
<feature type="domain" description="C2H2-type" evidence="9">
    <location>
        <begin position="26"/>
        <end position="51"/>
    </location>
</feature>
<dbReference type="OrthoDB" id="1405595at2759"/>
<reference evidence="10" key="1">
    <citation type="submission" date="2020-03" db="EMBL/GenBank/DDBJ databases">
        <title>Site-based positive gene gene selection in Geosmithia morbida across the United States reveals a broad range of putative effectors and factors for local host and environmental adapation.</title>
        <authorList>
            <person name="Onufrak A."/>
            <person name="Murdoch R.W."/>
            <person name="Gazis R."/>
            <person name="Huff M."/>
            <person name="Staton M."/>
            <person name="Klingeman W."/>
            <person name="Hadziabdic D."/>
        </authorList>
    </citation>
    <scope>NUCLEOTIDE SEQUENCE</scope>
    <source>
        <strain evidence="10">1262</strain>
    </source>
</reference>
<keyword evidence="3" id="KW-0677">Repeat</keyword>
<dbReference type="PANTHER" id="PTHR40626">
    <property type="entry name" value="MIP31509P"/>
    <property type="match status" value="1"/>
</dbReference>
<dbReference type="PROSITE" id="PS00028">
    <property type="entry name" value="ZINC_FINGER_C2H2_1"/>
    <property type="match status" value="2"/>
</dbReference>
<organism evidence="10 11">
    <name type="scientific">Geosmithia morbida</name>
    <dbReference type="NCBI Taxonomy" id="1094350"/>
    <lineage>
        <taxon>Eukaryota</taxon>
        <taxon>Fungi</taxon>
        <taxon>Dikarya</taxon>
        <taxon>Ascomycota</taxon>
        <taxon>Pezizomycotina</taxon>
        <taxon>Sordariomycetes</taxon>
        <taxon>Hypocreomycetidae</taxon>
        <taxon>Hypocreales</taxon>
        <taxon>Bionectriaceae</taxon>
        <taxon>Geosmithia</taxon>
    </lineage>
</organism>
<dbReference type="GO" id="GO:0005634">
    <property type="term" value="C:nucleus"/>
    <property type="evidence" value="ECO:0007669"/>
    <property type="project" value="UniProtKB-SubCell"/>
</dbReference>
<dbReference type="Pfam" id="PF04082">
    <property type="entry name" value="Fungal_trans"/>
    <property type="match status" value="1"/>
</dbReference>
<dbReference type="InterPro" id="IPR051059">
    <property type="entry name" value="VerF-like"/>
</dbReference>
<dbReference type="SMART" id="SM00355">
    <property type="entry name" value="ZnF_C2H2"/>
    <property type="match status" value="2"/>
</dbReference>
<evidence type="ECO:0000256" key="1">
    <source>
        <dbReference type="ARBA" id="ARBA00004123"/>
    </source>
</evidence>
<gene>
    <name evidence="10" type="ORF">GMORB2_1118</name>
</gene>
<evidence type="ECO:0000256" key="7">
    <source>
        <dbReference type="PROSITE-ProRule" id="PRU00042"/>
    </source>
</evidence>
<evidence type="ECO:0000259" key="9">
    <source>
        <dbReference type="PROSITE" id="PS50157"/>
    </source>
</evidence>
<feature type="compositionally biased region" description="Basic and acidic residues" evidence="8">
    <location>
        <begin position="320"/>
        <end position="334"/>
    </location>
</feature>
<evidence type="ECO:0000313" key="11">
    <source>
        <dbReference type="Proteomes" id="UP000749293"/>
    </source>
</evidence>
<sequence>MEVPQSSSSGGSDRASQDGSTASTAHHCPHPGCGKKFTRAEHLQRHALNHTPGGLACSVCSASFKRPDLLKRHMDRHRQKDLEAGGLGFGVLDTRKRAWKAPDGSIVDKRPCRNSEGNNRSSSTGRPQRRYQEPSPDAESSQDASSPSPSLSQQAVHTGLEHTQPQPPVLSRNQPQQKLAAAENLDASLGLPVSAGGSYNPYIGFTDTSQQGDTVLGPFVDSWFDQCQPTLADLNIYGDYEQIFQPDTASSFNMPYTTAVDYNWLFNANALPRQFNQDIHVTSAEEQTIGIQEPQQRPQHPIYALSPESMGRTGPCSDMSSDRRHSTVEAEMRPDSISQVTPGAQEPQKSTQIPVSSPSPQVGARRPGARWPLKYQPLPVEMERPLSTIQDNIPLPRLNDSIRGSLLSIIEVANPHLPDPRVPLREDPNLTTESLQTWLDLYFTRFNTMYPLIHLATFNPETAEPLLLLSLLLLGATYSHKDAHQLAVCIHDVIRSRIFSHAGFSPQPPLWTLQTILLVECFGKSRAGQKQHDMSHLFHGLLINLIRRSDCQSIKPPPPPSHPVDNATLQTAWEHWAIAEQKKRLALLCFMWDTQHAVLFCQSLCMSAFELRLDMPSAQTVWEAPNPAAWASAWRAVMAKSQNVSFLAALKSYLAPSVPRPVALTSLSRVLILHGIMATYWDMNRRDQTSLGVVEGRNGGSSWRRLISSAYDLWKADFDAYCAATLARYQSGHSMTPHNDSYQAEINSFGAAYRALYHSAQIILNMDFLDVQIYAGARNILGRPVQQRDYIHSANVVKRWATSEDRARREGSHANSPASDVQDASAPTGRAEQSPSLAAFHAARMLHNDLSSLTESDAMAMFHVPWCLYIVTLTCWAYNHVRPTRPQKLSPGEGADSDDSDEIIWDPRGGMQSLVAEMAGQPEQRGFKDKKRTSGLVWTMAEILTKVRWGIVHAGVVVLKGLVPQRLINQYEEPSDW</sequence>
<name>A0A9P4Z1U1_9HYPO</name>
<keyword evidence="11" id="KW-1185">Reference proteome</keyword>
<dbReference type="CDD" id="cd12148">
    <property type="entry name" value="fungal_TF_MHR"/>
    <property type="match status" value="1"/>
</dbReference>
<feature type="domain" description="C2H2-type" evidence="9">
    <location>
        <begin position="55"/>
        <end position="82"/>
    </location>
</feature>
<keyword evidence="5" id="KW-0862">Zinc</keyword>
<dbReference type="Gene3D" id="3.30.160.60">
    <property type="entry name" value="Classic Zinc Finger"/>
    <property type="match status" value="1"/>
</dbReference>
<dbReference type="InterPro" id="IPR007219">
    <property type="entry name" value="XnlR_reg_dom"/>
</dbReference>
<dbReference type="PANTHER" id="PTHR40626:SF18">
    <property type="entry name" value="NICOTINATE CATABOLISM CLUSTER-SPECIFIC TRANSCRIPTION FACTOR"/>
    <property type="match status" value="1"/>
</dbReference>
<proteinExistence type="predicted"/>
<dbReference type="InterPro" id="IPR036236">
    <property type="entry name" value="Znf_C2H2_sf"/>
</dbReference>
<feature type="region of interest" description="Disordered" evidence="8">
    <location>
        <begin position="304"/>
        <end position="369"/>
    </location>
</feature>
<feature type="compositionally biased region" description="Polar residues" evidence="8">
    <location>
        <begin position="115"/>
        <end position="126"/>
    </location>
</feature>
<dbReference type="InterPro" id="IPR013087">
    <property type="entry name" value="Znf_C2H2_type"/>
</dbReference>
<dbReference type="GO" id="GO:0006351">
    <property type="term" value="P:DNA-templated transcription"/>
    <property type="evidence" value="ECO:0007669"/>
    <property type="project" value="InterPro"/>
</dbReference>
<evidence type="ECO:0000256" key="5">
    <source>
        <dbReference type="ARBA" id="ARBA00022833"/>
    </source>
</evidence>
<keyword evidence="4 7" id="KW-0863">Zinc-finger</keyword>
<feature type="region of interest" description="Disordered" evidence="8">
    <location>
        <begin position="102"/>
        <end position="180"/>
    </location>
</feature>
<keyword evidence="2" id="KW-0479">Metal-binding</keyword>
<dbReference type="GO" id="GO:0000785">
    <property type="term" value="C:chromatin"/>
    <property type="evidence" value="ECO:0007669"/>
    <property type="project" value="TreeGrafter"/>
</dbReference>
<dbReference type="Proteomes" id="UP000749293">
    <property type="component" value="Unassembled WGS sequence"/>
</dbReference>